<protein>
    <submittedName>
        <fullName evidence="1">Uncharacterized protein</fullName>
    </submittedName>
</protein>
<dbReference type="GeneID" id="37170768"/>
<proteinExistence type="predicted"/>
<dbReference type="EMBL" id="KZ824858">
    <property type="protein sequence ID" value="RAH76806.1"/>
    <property type="molecule type" value="Genomic_DNA"/>
</dbReference>
<sequence length="230" mass="25293">MTEFSAWLELCFQSLVYIPSNHYLPVLVVEFIIILATAEKSPAACCWCFSCFSCSSSCCCCCCRLSSSQSDFLIPGQEEKKKNRIHVFCSLPFRCPPLSLPAFPLALSPFLGLETFFFLPVPSSSLPPPSPPVLFSLSLSSRFGTIAFLLCYPIFSFPFHFPFPFPSPPPLYPPSLIPSSTHSLLPPPPPSPTLFISLTPDLICLSCLKGEKLLSVTACHSASFTRGRSY</sequence>
<evidence type="ECO:0000313" key="1">
    <source>
        <dbReference type="EMBL" id="RAH76806.1"/>
    </source>
</evidence>
<evidence type="ECO:0000313" key="2">
    <source>
        <dbReference type="Proteomes" id="UP000249497"/>
    </source>
</evidence>
<keyword evidence="2" id="KW-1185">Reference proteome</keyword>
<dbReference type="Proteomes" id="UP000249497">
    <property type="component" value="Unassembled WGS sequence"/>
</dbReference>
<dbReference type="AlphaFoldDB" id="A0A8T8WM12"/>
<reference evidence="1 2" key="1">
    <citation type="submission" date="2018-02" db="EMBL/GenBank/DDBJ databases">
        <title>The genomes of Aspergillus section Nigri reveals drivers in fungal speciation.</title>
        <authorList>
            <consortium name="DOE Joint Genome Institute"/>
            <person name="Vesth T.C."/>
            <person name="Nybo J."/>
            <person name="Theobald S."/>
            <person name="Brandl J."/>
            <person name="Frisvad J.C."/>
            <person name="Nielsen K.F."/>
            <person name="Lyhne E.K."/>
            <person name="Kogle M.E."/>
            <person name="Kuo A."/>
            <person name="Riley R."/>
            <person name="Clum A."/>
            <person name="Nolan M."/>
            <person name="Lipzen A."/>
            <person name="Salamov A."/>
            <person name="Henrissat B."/>
            <person name="Wiebenga A."/>
            <person name="De vries R.P."/>
            <person name="Grigoriev I.V."/>
            <person name="Mortensen U.H."/>
            <person name="Andersen M.R."/>
            <person name="Baker S.E."/>
        </authorList>
    </citation>
    <scope>NUCLEOTIDE SEQUENCE [LARGE SCALE GENOMIC DNA]</scope>
    <source>
        <strain evidence="1 2">CBS 114.51</strain>
    </source>
</reference>
<dbReference type="RefSeq" id="XP_025522700.1">
    <property type="nucleotide sequence ID" value="XM_025667076.1"/>
</dbReference>
<gene>
    <name evidence="1" type="ORF">BO86DRAFT_238669</name>
</gene>
<accession>A0A8T8WM12</accession>
<organism evidence="1 2">
    <name type="scientific">Aspergillus japonicus CBS 114.51</name>
    <dbReference type="NCBI Taxonomy" id="1448312"/>
    <lineage>
        <taxon>Eukaryota</taxon>
        <taxon>Fungi</taxon>
        <taxon>Dikarya</taxon>
        <taxon>Ascomycota</taxon>
        <taxon>Pezizomycotina</taxon>
        <taxon>Eurotiomycetes</taxon>
        <taxon>Eurotiomycetidae</taxon>
        <taxon>Eurotiales</taxon>
        <taxon>Aspergillaceae</taxon>
        <taxon>Aspergillus</taxon>
        <taxon>Aspergillus subgen. Circumdati</taxon>
    </lineage>
</organism>
<name>A0A8T8WM12_ASPJA</name>